<feature type="non-terminal residue" evidence="5">
    <location>
        <position position="883"/>
    </location>
</feature>
<protein>
    <recommendedName>
        <fullName evidence="7">JmjC domain-containing protein</fullName>
    </recommendedName>
</protein>
<evidence type="ECO:0000256" key="3">
    <source>
        <dbReference type="ARBA" id="ARBA00023242"/>
    </source>
</evidence>
<evidence type="ECO:0008006" key="7">
    <source>
        <dbReference type="Google" id="ProtNLM"/>
    </source>
</evidence>
<evidence type="ECO:0000256" key="4">
    <source>
        <dbReference type="SAM" id="MobiDB-lite"/>
    </source>
</evidence>
<evidence type="ECO:0000313" key="6">
    <source>
        <dbReference type="Proteomes" id="UP001194696"/>
    </source>
</evidence>
<comment type="caution">
    <text evidence="5">The sequence shown here is derived from an EMBL/GenBank/DDBJ whole genome shotgun (WGS) entry which is preliminary data.</text>
</comment>
<feature type="region of interest" description="Disordered" evidence="4">
    <location>
        <begin position="433"/>
        <end position="484"/>
    </location>
</feature>
<keyword evidence="6" id="KW-1185">Reference proteome</keyword>
<dbReference type="PANTHER" id="PTHR12549">
    <property type="entry name" value="JMJC DOMAIN-CONTAINING HISTONE DEMETHYLATION PROTEIN"/>
    <property type="match status" value="1"/>
</dbReference>
<dbReference type="Proteomes" id="UP001194696">
    <property type="component" value="Unassembled WGS sequence"/>
</dbReference>
<gene>
    <name evidence="5" type="ORF">BGZ96_012226</name>
</gene>
<dbReference type="Gene3D" id="2.60.120.650">
    <property type="entry name" value="Cupin"/>
    <property type="match status" value="1"/>
</dbReference>
<keyword evidence="3" id="KW-0539">Nucleus</keyword>
<proteinExistence type="predicted"/>
<dbReference type="PANTHER" id="PTHR12549:SF38">
    <property type="entry name" value="JMJC DOMAIN-CONTAINING HISTONE DEMETHYLASE 2, ISOFORM A"/>
    <property type="match status" value="1"/>
</dbReference>
<evidence type="ECO:0000313" key="5">
    <source>
        <dbReference type="EMBL" id="KAG0283413.1"/>
    </source>
</evidence>
<dbReference type="InterPro" id="IPR045109">
    <property type="entry name" value="LSDs-like"/>
</dbReference>
<feature type="compositionally biased region" description="Basic and acidic residues" evidence="4">
    <location>
        <begin position="17"/>
        <end position="26"/>
    </location>
</feature>
<evidence type="ECO:0000256" key="2">
    <source>
        <dbReference type="ARBA" id="ARBA00022723"/>
    </source>
</evidence>
<feature type="compositionally biased region" description="Polar residues" evidence="4">
    <location>
        <begin position="442"/>
        <end position="451"/>
    </location>
</feature>
<keyword evidence="2" id="KW-0479">Metal-binding</keyword>
<organism evidence="5 6">
    <name type="scientific">Linnemannia gamsii</name>
    <dbReference type="NCBI Taxonomy" id="64522"/>
    <lineage>
        <taxon>Eukaryota</taxon>
        <taxon>Fungi</taxon>
        <taxon>Fungi incertae sedis</taxon>
        <taxon>Mucoromycota</taxon>
        <taxon>Mortierellomycotina</taxon>
        <taxon>Mortierellomycetes</taxon>
        <taxon>Mortierellales</taxon>
        <taxon>Mortierellaceae</taxon>
        <taxon>Linnemannia</taxon>
    </lineage>
</organism>
<evidence type="ECO:0000256" key="1">
    <source>
        <dbReference type="ARBA" id="ARBA00004123"/>
    </source>
</evidence>
<feature type="region of interest" description="Disordered" evidence="4">
    <location>
        <begin position="380"/>
        <end position="412"/>
    </location>
</feature>
<feature type="compositionally biased region" description="Low complexity" evidence="4">
    <location>
        <begin position="452"/>
        <end position="464"/>
    </location>
</feature>
<comment type="subcellular location">
    <subcellularLocation>
        <location evidence="1">Nucleus</location>
    </subcellularLocation>
</comment>
<name>A0ABQ7JQU3_9FUNG</name>
<feature type="compositionally biased region" description="Basic and acidic residues" evidence="4">
    <location>
        <begin position="39"/>
        <end position="57"/>
    </location>
</feature>
<feature type="compositionally biased region" description="Low complexity" evidence="4">
    <location>
        <begin position="388"/>
        <end position="406"/>
    </location>
</feature>
<dbReference type="EMBL" id="JAAAIM010000906">
    <property type="protein sequence ID" value="KAG0283413.1"/>
    <property type="molecule type" value="Genomic_DNA"/>
</dbReference>
<sequence length="883" mass="98127">MDPIADNPPKVFSHRAHSTETRRKSIDNGITAEETTPTTRKDSVTSQGDNKDQHRNVDKDVYTYASIIAPTDKSDHWRLSSSHRSSSDPGIGRKRAATFAIEIPRFAAKHPRTIRRLRYSHPEPDLVLNEKHQQILEAAFQVHKENLDLLTHEDIEFFAAVTGVTYQATMAWFLRRKEDMKADEASSLPSSITEAPAYPYNKTKNSTAGSGPSTGINGIVETLVEPNATNIELDGKIMDGIVTVVELETPTDEATVKTYASENSPKPSISKTESNNDIIVEPFKSVESSDITVTLAEQTTAVEPGDTASIGAAKDVESNSAVTKAVKIVNPSNSVDNPPATVKEHSATSIQPTAKDGPITIAKKSTVKFKYNYSVHATNSASLDSEPATSSTKSKATTTSTVGPTGTDKRTSVLLRTFSKKAEANFNRPVATQAYGEKSARKTYTSLTSAATPRSTTTKSLSSPPSAPPSIELDTNKNSPSTDQSLSFHVITRKRVPYRHRVIQERQCIERDSFKESGVNLYHEPCKPCMAQQVDGICSFKNFRVFYADSRDDGHDIANYRYGPDFSSDPGLDKSLRFRRSGLDREMAKHNFAHTFPFGHIILERELLHVLGRTGLKLRAIDLVPGAPDHEDYVRCSLSDRQYCEKCNSAIVAGYWMCCVCGEELCLDCFDAFCDTTMCTKGRQHQRKQFVACGKFHAHTLQDYLTALREFEQELPQAAIKAAGKAVLLPITVAVHKELHKRIVSRSPVRYDVSELDWPEEPFQEVLPELFEDLIQALPLPEYTSPKGAFNLAKYFPIGQVVAEISAKLYICKRQLEKHRGFGPMQLSAEMSDSIYICTYTQAEVGGTALWWDIYRAQDRPLVEAFLRKVMAERNSEETDPFT</sequence>
<accession>A0ABQ7JQU3</accession>
<feature type="region of interest" description="Disordered" evidence="4">
    <location>
        <begin position="330"/>
        <end position="354"/>
    </location>
</feature>
<feature type="region of interest" description="Disordered" evidence="4">
    <location>
        <begin position="1"/>
        <end position="57"/>
    </location>
</feature>
<reference evidence="5 6" key="1">
    <citation type="journal article" date="2020" name="Fungal Divers.">
        <title>Resolving the Mortierellaceae phylogeny through synthesis of multi-gene phylogenetics and phylogenomics.</title>
        <authorList>
            <person name="Vandepol N."/>
            <person name="Liber J."/>
            <person name="Desiro A."/>
            <person name="Na H."/>
            <person name="Kennedy M."/>
            <person name="Barry K."/>
            <person name="Grigoriev I.V."/>
            <person name="Miller A.N."/>
            <person name="O'Donnell K."/>
            <person name="Stajich J.E."/>
            <person name="Bonito G."/>
        </authorList>
    </citation>
    <scope>NUCLEOTIDE SEQUENCE [LARGE SCALE GENOMIC DNA]</scope>
    <source>
        <strain evidence="5 6">AD045</strain>
    </source>
</reference>